<feature type="transmembrane region" description="Helical" evidence="5">
    <location>
        <begin position="298"/>
        <end position="317"/>
    </location>
</feature>
<keyword evidence="8" id="KW-1185">Reference proteome</keyword>
<feature type="transmembrane region" description="Helical" evidence="5">
    <location>
        <begin position="58"/>
        <end position="81"/>
    </location>
</feature>
<name>A0ABS2LE48_9CELL</name>
<feature type="transmembrane region" description="Helical" evidence="5">
    <location>
        <begin position="112"/>
        <end position="136"/>
    </location>
</feature>
<accession>A0ABS2LE48</accession>
<reference evidence="7 8" key="1">
    <citation type="submission" date="2021-01" db="EMBL/GenBank/DDBJ databases">
        <title>Sequencing the genomes of 1000 actinobacteria strains.</title>
        <authorList>
            <person name="Klenk H.-P."/>
        </authorList>
    </citation>
    <scope>NUCLEOTIDE SEQUENCE [LARGE SCALE GENOMIC DNA]</scope>
    <source>
        <strain evidence="7 8">DSM 46000</strain>
    </source>
</reference>
<keyword evidence="3 5" id="KW-1133">Transmembrane helix</keyword>
<evidence type="ECO:0000256" key="3">
    <source>
        <dbReference type="ARBA" id="ARBA00022989"/>
    </source>
</evidence>
<sequence>MSETPLFTPLENRSTDRHHWADITRLVSMQALFYGVLSVDLTLTALAGLALAPTPLLATLPLTLMVGAGLLAAVLTGLLVARWGYRRVMAAGAGLAVIGGLLSALAVVQHSFPLLCVGTALVGAYTATGGYVRFLAADLAPEGKQERALSTVMYGGLLAAFAGPFTALAASHAFETQFVGSYLLVATIGAVAIPLALSVSREPTATAAVAPDGQPAASPVRALAVAHALKNPDFVAALVILPVAAALMTLVMAIGPLASTHAGHSETTSTAMIQWHLVGMFAPAVFSGELLRRWGPSTATMVGAVVMLAGAVLGAISSEALPMIFTLSLVGIGWNLLFLAGSAFLLRCYERGAGGRLQALVEGVTGSASVLASLGAAVVFQTLGWQASNVPGIVLSAALLVWAALRAATAGRRYDTSTRALTA</sequence>
<feature type="domain" description="Major facilitator superfamily (MFS) profile" evidence="6">
    <location>
        <begin position="219"/>
        <end position="423"/>
    </location>
</feature>
<keyword evidence="4 5" id="KW-0472">Membrane</keyword>
<keyword evidence="2 5" id="KW-0812">Transmembrane</keyword>
<evidence type="ECO:0000313" key="7">
    <source>
        <dbReference type="EMBL" id="MBM7478592.1"/>
    </source>
</evidence>
<feature type="transmembrane region" description="Helical" evidence="5">
    <location>
        <begin position="386"/>
        <end position="405"/>
    </location>
</feature>
<feature type="transmembrane region" description="Helical" evidence="5">
    <location>
        <begin position="179"/>
        <end position="197"/>
    </location>
</feature>
<dbReference type="InterPro" id="IPR011701">
    <property type="entry name" value="MFS"/>
</dbReference>
<evidence type="ECO:0000256" key="5">
    <source>
        <dbReference type="SAM" id="Phobius"/>
    </source>
</evidence>
<comment type="caution">
    <text evidence="7">The sequence shown here is derived from an EMBL/GenBank/DDBJ whole genome shotgun (WGS) entry which is preliminary data.</text>
</comment>
<protein>
    <submittedName>
        <fullName evidence="7">MFS family permease</fullName>
    </submittedName>
</protein>
<feature type="transmembrane region" description="Helical" evidence="5">
    <location>
        <begin position="88"/>
        <end position="106"/>
    </location>
</feature>
<organism evidence="7 8">
    <name type="scientific">Oerskovia jenensis</name>
    <dbReference type="NCBI Taxonomy" id="162169"/>
    <lineage>
        <taxon>Bacteria</taxon>
        <taxon>Bacillati</taxon>
        <taxon>Actinomycetota</taxon>
        <taxon>Actinomycetes</taxon>
        <taxon>Micrococcales</taxon>
        <taxon>Cellulomonadaceae</taxon>
        <taxon>Oerskovia</taxon>
    </lineage>
</organism>
<comment type="subcellular location">
    <subcellularLocation>
        <location evidence="1">Cell membrane</location>
        <topology evidence="1">Multi-pass membrane protein</topology>
    </subcellularLocation>
</comment>
<dbReference type="PANTHER" id="PTHR23534">
    <property type="entry name" value="MFS PERMEASE"/>
    <property type="match status" value="1"/>
</dbReference>
<dbReference type="InterPro" id="IPR036259">
    <property type="entry name" value="MFS_trans_sf"/>
</dbReference>
<feature type="transmembrane region" description="Helical" evidence="5">
    <location>
        <begin position="359"/>
        <end position="380"/>
    </location>
</feature>
<evidence type="ECO:0000256" key="1">
    <source>
        <dbReference type="ARBA" id="ARBA00004651"/>
    </source>
</evidence>
<dbReference type="PANTHER" id="PTHR23534:SF1">
    <property type="entry name" value="MAJOR FACILITATOR SUPERFAMILY PROTEIN"/>
    <property type="match status" value="1"/>
</dbReference>
<dbReference type="SUPFAM" id="SSF103473">
    <property type="entry name" value="MFS general substrate transporter"/>
    <property type="match status" value="1"/>
</dbReference>
<feature type="transmembrane region" description="Helical" evidence="5">
    <location>
        <begin position="148"/>
        <end position="173"/>
    </location>
</feature>
<feature type="transmembrane region" description="Helical" evidence="5">
    <location>
        <begin position="31"/>
        <end position="52"/>
    </location>
</feature>
<evidence type="ECO:0000256" key="2">
    <source>
        <dbReference type="ARBA" id="ARBA00022692"/>
    </source>
</evidence>
<dbReference type="Gene3D" id="1.20.1250.20">
    <property type="entry name" value="MFS general substrate transporter like domains"/>
    <property type="match status" value="1"/>
</dbReference>
<dbReference type="InterPro" id="IPR020846">
    <property type="entry name" value="MFS_dom"/>
</dbReference>
<feature type="transmembrane region" description="Helical" evidence="5">
    <location>
        <begin position="323"/>
        <end position="347"/>
    </location>
</feature>
<dbReference type="Pfam" id="PF07690">
    <property type="entry name" value="MFS_1"/>
    <property type="match status" value="1"/>
</dbReference>
<gene>
    <name evidence="7" type="ORF">JOD49_001512</name>
</gene>
<feature type="transmembrane region" description="Helical" evidence="5">
    <location>
        <begin position="273"/>
        <end position="291"/>
    </location>
</feature>
<evidence type="ECO:0000256" key="4">
    <source>
        <dbReference type="ARBA" id="ARBA00023136"/>
    </source>
</evidence>
<dbReference type="PROSITE" id="PS50850">
    <property type="entry name" value="MFS"/>
    <property type="match status" value="1"/>
</dbReference>
<feature type="transmembrane region" description="Helical" evidence="5">
    <location>
        <begin position="234"/>
        <end position="253"/>
    </location>
</feature>
<proteinExistence type="predicted"/>
<evidence type="ECO:0000313" key="8">
    <source>
        <dbReference type="Proteomes" id="UP000698059"/>
    </source>
</evidence>
<dbReference type="RefSeq" id="WP_205306640.1">
    <property type="nucleotide sequence ID" value="NZ_BAAAVF010000008.1"/>
</dbReference>
<evidence type="ECO:0000259" key="6">
    <source>
        <dbReference type="PROSITE" id="PS50850"/>
    </source>
</evidence>
<dbReference type="EMBL" id="JAFBBO010000001">
    <property type="protein sequence ID" value="MBM7478592.1"/>
    <property type="molecule type" value="Genomic_DNA"/>
</dbReference>
<dbReference type="Proteomes" id="UP000698059">
    <property type="component" value="Unassembled WGS sequence"/>
</dbReference>